<evidence type="ECO:0000313" key="1">
    <source>
        <dbReference type="EMBL" id="SFJ47665.1"/>
    </source>
</evidence>
<accession>A0A1I3RMX4</accession>
<evidence type="ECO:0000313" key="2">
    <source>
        <dbReference type="Proteomes" id="UP000199111"/>
    </source>
</evidence>
<gene>
    <name evidence="1" type="ORF">SAMN05216275_109105</name>
</gene>
<dbReference type="AlphaFoldDB" id="A0A1I3RMX4"/>
<sequence length="100" mass="10512">MLREEATGFRRRRRTCPARSRGSCRAAVIGARTGRPGRAGIRAGSLAAGRVTMPRSRTAIGHGASEAEVTCWTPTLFTRDLESSVKALTTSGKAGGSVPL</sequence>
<organism evidence="1 2">
    <name type="scientific">Streptosporangium canum</name>
    <dbReference type="NCBI Taxonomy" id="324952"/>
    <lineage>
        <taxon>Bacteria</taxon>
        <taxon>Bacillati</taxon>
        <taxon>Actinomycetota</taxon>
        <taxon>Actinomycetes</taxon>
        <taxon>Streptosporangiales</taxon>
        <taxon>Streptosporangiaceae</taxon>
        <taxon>Streptosporangium</taxon>
    </lineage>
</organism>
<dbReference type="EMBL" id="FOQY01000009">
    <property type="protein sequence ID" value="SFJ47665.1"/>
    <property type="molecule type" value="Genomic_DNA"/>
</dbReference>
<dbReference type="Proteomes" id="UP000199111">
    <property type="component" value="Unassembled WGS sequence"/>
</dbReference>
<proteinExistence type="predicted"/>
<name>A0A1I3RMX4_9ACTN</name>
<keyword evidence="2" id="KW-1185">Reference proteome</keyword>
<reference evidence="2" key="1">
    <citation type="submission" date="2016-10" db="EMBL/GenBank/DDBJ databases">
        <authorList>
            <person name="Varghese N."/>
            <person name="Submissions S."/>
        </authorList>
    </citation>
    <scope>NUCLEOTIDE SEQUENCE [LARGE SCALE GENOMIC DNA]</scope>
    <source>
        <strain evidence="2">CGMCC 4.2126</strain>
    </source>
</reference>
<protein>
    <submittedName>
        <fullName evidence="1">Uncharacterized protein</fullName>
    </submittedName>
</protein>